<keyword evidence="3" id="KW-1185">Reference proteome</keyword>
<evidence type="ECO:0000313" key="2">
    <source>
        <dbReference type="EMBL" id="KAK9420731.1"/>
    </source>
</evidence>
<evidence type="ECO:0000313" key="3">
    <source>
        <dbReference type="Proteomes" id="UP001408356"/>
    </source>
</evidence>
<feature type="signal peptide" evidence="1">
    <location>
        <begin position="1"/>
        <end position="25"/>
    </location>
</feature>
<organism evidence="2 3">
    <name type="scientific">Seiridium unicorne</name>
    <dbReference type="NCBI Taxonomy" id="138068"/>
    <lineage>
        <taxon>Eukaryota</taxon>
        <taxon>Fungi</taxon>
        <taxon>Dikarya</taxon>
        <taxon>Ascomycota</taxon>
        <taxon>Pezizomycotina</taxon>
        <taxon>Sordariomycetes</taxon>
        <taxon>Xylariomycetidae</taxon>
        <taxon>Amphisphaeriales</taxon>
        <taxon>Sporocadaceae</taxon>
        <taxon>Seiridium</taxon>
    </lineage>
</organism>
<sequence>MRATYAAHLLLASVACALPVPEVNGGVDLGSSRKLSVMLDKRIWLIAEIATGNQQRDTVTGGHEIDFNHEINERPHRVGVASSAGDGQSNPVKSEVLSWLGVMRLQ</sequence>
<keyword evidence="1" id="KW-0732">Signal</keyword>
<dbReference type="EMBL" id="JARVKF010000223">
    <property type="protein sequence ID" value="KAK9420731.1"/>
    <property type="molecule type" value="Genomic_DNA"/>
</dbReference>
<comment type="caution">
    <text evidence="2">The sequence shown here is derived from an EMBL/GenBank/DDBJ whole genome shotgun (WGS) entry which is preliminary data.</text>
</comment>
<dbReference type="Proteomes" id="UP001408356">
    <property type="component" value="Unassembled WGS sequence"/>
</dbReference>
<protein>
    <submittedName>
        <fullName evidence="2">Uncharacterized protein</fullName>
    </submittedName>
</protein>
<gene>
    <name evidence="2" type="ORF">SUNI508_00822</name>
</gene>
<dbReference type="PROSITE" id="PS51257">
    <property type="entry name" value="PROKAR_LIPOPROTEIN"/>
    <property type="match status" value="1"/>
</dbReference>
<feature type="chain" id="PRO_5046894319" evidence="1">
    <location>
        <begin position="26"/>
        <end position="106"/>
    </location>
</feature>
<evidence type="ECO:0000256" key="1">
    <source>
        <dbReference type="SAM" id="SignalP"/>
    </source>
</evidence>
<name>A0ABR2V2K2_9PEZI</name>
<accession>A0ABR2V2K2</accession>
<reference evidence="2 3" key="1">
    <citation type="journal article" date="2024" name="J. Plant Pathol.">
        <title>Sequence and assembly of the genome of Seiridium unicorne, isolate CBS 538.82, causal agent of cypress canker disease.</title>
        <authorList>
            <person name="Scali E."/>
            <person name="Rocca G.D."/>
            <person name="Danti R."/>
            <person name="Garbelotto M."/>
            <person name="Barberini S."/>
            <person name="Baroncelli R."/>
            <person name="Emiliani G."/>
        </authorList>
    </citation>
    <scope>NUCLEOTIDE SEQUENCE [LARGE SCALE GENOMIC DNA]</scope>
    <source>
        <strain evidence="2 3">BM-138-508</strain>
    </source>
</reference>
<proteinExistence type="predicted"/>